<dbReference type="UniPathway" id="UPA00378"/>
<evidence type="ECO:0000256" key="6">
    <source>
        <dbReference type="ARBA" id="ARBA00022679"/>
    </source>
</evidence>
<proteinExistence type="inferred from homology"/>
<evidence type="ECO:0000313" key="17">
    <source>
        <dbReference type="Ensembl" id="ENSNFUP00015038851.1"/>
    </source>
</evidence>
<sequence length="770" mass="87837">MPLNIQPLRVMRKSTLKRIILVLLGICVVWCMSLPFFILSKVGHESIRVAAENTLMQKRKVWTETSEVQEMKRIFVKFLDDLLNNFESFNFSSSHFKDNKEKLQSLQVEMEAEKAKGQSKDEMIKELRSDKLQLLQQVTRLEELLKLQMNKAETKSEDEIPEDKNCQLPRMDGFPDCMGKLKWMNSMWKSDPCYSSYGVNGSLCSFIVYLSEIESWCPLLSGRVARPAVKTLKVESYKAEVKDNFEGLHRSLVNKTQFSWIQQRIKSMEEIWVEAGRSLSQKYNLTERRAKQEMSHPTLSLVPQILVHPGVITNEADLKIAENAFSGGPLGELVQWSDLISTLHILGHNLHLSASEGSLKEFFGISNCPLQYSKVEPNLIYTDIIGLRQIQTVLKTSWTDYRCIIRVLDSFGTEPDFNHAVWASNHDLKCPFGGLSLIPMQFYTMFPHTPDNTFLGFVVQHQLSSEEHEQLESTKRQNQALVYGKRATFWQGKEAYLDIIHKYLDIHGTVDDSALIPDYVKNHGIVKGTEVQRLLRQSKLFVGLSFPYEGPAPLEALANGCAFLNPRLEPPQSSLNSKFFKGKPNTREVTSQHPYAEAIGEPYVWMVDMNNQTDVERAITSILNHNIEPYLPYEFTCEGMLQRVNVLIEKQDFCSAAPSWPPLSALRVLKAEAGVSCKKVCQRAGLVCEPAFFPHLNNDKNLASYNVDCQTSEFSDKYIVLPAYNSSSKQCLFQQDPLLFSCVRSDQSLVRICPCRDYIKDQIALCKECI</sequence>
<feature type="coiled-coil region" evidence="14">
    <location>
        <begin position="96"/>
        <end position="155"/>
    </location>
</feature>
<evidence type="ECO:0000256" key="10">
    <source>
        <dbReference type="ARBA" id="ARBA00023034"/>
    </source>
</evidence>
<keyword evidence="11 15" id="KW-0472">Membrane</keyword>
<comment type="subcellular location">
    <subcellularLocation>
        <location evidence="1">Golgi apparatus membrane</location>
        <topology evidence="1">Single-pass type II membrane protein</topology>
    </subcellularLocation>
</comment>
<accession>A0A8C6P6C2</accession>
<evidence type="ECO:0000256" key="15">
    <source>
        <dbReference type="SAM" id="Phobius"/>
    </source>
</evidence>
<dbReference type="EC" id="2.4.1.155" evidence="4"/>
<keyword evidence="6" id="KW-0808">Transferase</keyword>
<reference evidence="17" key="3">
    <citation type="submission" date="2025-09" db="UniProtKB">
        <authorList>
            <consortium name="Ensembl"/>
        </authorList>
    </citation>
    <scope>IDENTIFICATION</scope>
</reference>
<keyword evidence="18" id="KW-1185">Reference proteome</keyword>
<keyword evidence="14" id="KW-0175">Coiled coil</keyword>
<evidence type="ECO:0000256" key="14">
    <source>
        <dbReference type="SAM" id="Coils"/>
    </source>
</evidence>
<protein>
    <recommendedName>
        <fullName evidence="4">alpha-1,6-mannosyl-glycoprotein 6-beta-N-acetylglucosaminyltransferase</fullName>
        <ecNumber evidence="4">2.4.1.155</ecNumber>
    </recommendedName>
</protein>
<reference evidence="17" key="2">
    <citation type="submission" date="2025-08" db="UniProtKB">
        <authorList>
            <consortium name="Ensembl"/>
        </authorList>
    </citation>
    <scope>IDENTIFICATION</scope>
</reference>
<keyword evidence="7 15" id="KW-0812">Transmembrane</keyword>
<keyword evidence="10" id="KW-0333">Golgi apparatus</keyword>
<dbReference type="PANTHER" id="PTHR15075">
    <property type="entry name" value="ALPHA-MANNOSIDE BETA-1,6-N-ACETYLGLUCOSAMINYLTRANSFERASE"/>
    <property type="match status" value="1"/>
</dbReference>
<evidence type="ECO:0000256" key="5">
    <source>
        <dbReference type="ARBA" id="ARBA00022676"/>
    </source>
</evidence>
<dbReference type="GeneTree" id="ENSGT00940000153470"/>
<evidence type="ECO:0000256" key="8">
    <source>
        <dbReference type="ARBA" id="ARBA00022968"/>
    </source>
</evidence>
<evidence type="ECO:0000256" key="3">
    <source>
        <dbReference type="ARBA" id="ARBA00007477"/>
    </source>
</evidence>
<keyword evidence="8" id="KW-0735">Signal-anchor</keyword>
<dbReference type="Proteomes" id="UP000694548">
    <property type="component" value="Chromosome sgr14"/>
</dbReference>
<dbReference type="InterPro" id="IPR026116">
    <property type="entry name" value="GT18_cat"/>
</dbReference>
<dbReference type="Pfam" id="PF15024">
    <property type="entry name" value="Glyco_transf_18"/>
    <property type="match status" value="1"/>
</dbReference>
<dbReference type="AlphaFoldDB" id="A0A8C6P6C2"/>
<evidence type="ECO:0000256" key="7">
    <source>
        <dbReference type="ARBA" id="ARBA00022692"/>
    </source>
</evidence>
<evidence type="ECO:0000256" key="12">
    <source>
        <dbReference type="ARBA" id="ARBA00023180"/>
    </source>
</evidence>
<evidence type="ECO:0000313" key="18">
    <source>
        <dbReference type="Proteomes" id="UP000694548"/>
    </source>
</evidence>
<comment type="similarity">
    <text evidence="3">Belongs to the glycosyltransferase 18 family.</text>
</comment>
<evidence type="ECO:0000256" key="2">
    <source>
        <dbReference type="ARBA" id="ARBA00004922"/>
    </source>
</evidence>
<dbReference type="Ensembl" id="ENSNFUT00015040559.1">
    <property type="protein sequence ID" value="ENSNFUP00015038851.1"/>
    <property type="gene ID" value="ENSNFUG00015018503.1"/>
</dbReference>
<dbReference type="PANTHER" id="PTHR15075:SF5">
    <property type="entry name" value="ALPHA-1,6-MANNOSYLGLYCOPROTEIN 6-BETA-N-ACETYLGLUCOSAMINYLTRANSFERASE A"/>
    <property type="match status" value="1"/>
</dbReference>
<evidence type="ECO:0000256" key="11">
    <source>
        <dbReference type="ARBA" id="ARBA00023136"/>
    </source>
</evidence>
<comment type="pathway">
    <text evidence="2">Protein modification; protein glycosylation.</text>
</comment>
<feature type="transmembrane region" description="Helical" evidence="15">
    <location>
        <begin position="20"/>
        <end position="39"/>
    </location>
</feature>
<keyword evidence="12" id="KW-0325">Glycoprotein</keyword>
<comment type="catalytic activity">
    <reaction evidence="13">
        <text>N(4)-{beta-D-GlcNAc-(1-&gt;2)-[beta-D-GlcNAc-(1-&gt;4)]-alpha-D-Man-(1-&gt;3)-[beta-D-GlcNAc-(1-&gt;2)-alpha-D-Man-(1-&gt;6)]-beta-D-Man-(1-&gt;4)-beta-D-GlcNAc-(1-&gt;4)-beta-D-GlcNAc}-L-asparaginyl-[protein] + UDP-N-acetyl-alpha-D-glucosamine = N(4)-{beta-D-GlcNAc-(1-&gt;2)-[beta-D-GlcNAc-(1-&gt;4)]-alpha-D-Man-(1-&gt;3)-[beta-D-GlcNAc-(1-&gt;2)-[beta-D-GlcNAc-(1-&gt;6)]-alpha-D-Man-(1-&gt;6)]-beta-D-Man-(1-&gt;4)-beta-D-GlcNAc-(1-&gt;4)-beta-D-GlcNAc}-L-asparaginyl-[protein] + UDP + H(+)</text>
        <dbReference type="Rhea" id="RHEA:16921"/>
        <dbReference type="Rhea" id="RHEA-COMP:14374"/>
        <dbReference type="Rhea" id="RHEA-COMP:14377"/>
        <dbReference type="ChEBI" id="CHEBI:15378"/>
        <dbReference type="ChEBI" id="CHEBI:57705"/>
        <dbReference type="ChEBI" id="CHEBI:58223"/>
        <dbReference type="ChEBI" id="CHEBI:139507"/>
        <dbReference type="ChEBI" id="CHEBI:139510"/>
        <dbReference type="EC" id="2.4.1.155"/>
    </reaction>
</comment>
<keyword evidence="5" id="KW-0328">Glycosyltransferase</keyword>
<evidence type="ECO:0000256" key="4">
    <source>
        <dbReference type="ARBA" id="ARBA00012671"/>
    </source>
</evidence>
<evidence type="ECO:0000259" key="16">
    <source>
        <dbReference type="Pfam" id="PF15024"/>
    </source>
</evidence>
<dbReference type="InterPro" id="IPR052105">
    <property type="entry name" value="MGAT5_Glycosyltransferase"/>
</dbReference>
<evidence type="ECO:0000256" key="1">
    <source>
        <dbReference type="ARBA" id="ARBA00004323"/>
    </source>
</evidence>
<evidence type="ECO:0000256" key="13">
    <source>
        <dbReference type="ARBA" id="ARBA00048243"/>
    </source>
</evidence>
<reference evidence="17" key="1">
    <citation type="submission" date="2014-08" db="EMBL/GenBank/DDBJ databases">
        <authorList>
            <person name="Senf B."/>
            <person name="Petzold A."/>
            <person name="Downie B.R."/>
            <person name="Koch P."/>
            <person name="Platzer M."/>
        </authorList>
    </citation>
    <scope>NUCLEOTIDE SEQUENCE [LARGE SCALE GENOMIC DNA]</scope>
    <source>
        <strain evidence="17">GRZ</strain>
    </source>
</reference>
<dbReference type="GO" id="GO:0030144">
    <property type="term" value="F:alpha-1,6-mannosylglycoprotein 6-beta-N-acetylglucosaminyltransferase activity"/>
    <property type="evidence" value="ECO:0007669"/>
    <property type="project" value="UniProtKB-EC"/>
</dbReference>
<feature type="domain" description="Glycosyltransferase family 18 catalytic" evidence="16">
    <location>
        <begin position="193"/>
        <end position="755"/>
    </location>
</feature>
<dbReference type="GO" id="GO:0006487">
    <property type="term" value="P:protein N-linked glycosylation"/>
    <property type="evidence" value="ECO:0007669"/>
    <property type="project" value="TreeGrafter"/>
</dbReference>
<gene>
    <name evidence="17" type="primary">LOC107390173</name>
</gene>
<name>A0A8C6P6C2_NOTFU</name>
<evidence type="ECO:0000256" key="9">
    <source>
        <dbReference type="ARBA" id="ARBA00022989"/>
    </source>
</evidence>
<dbReference type="GO" id="GO:0000139">
    <property type="term" value="C:Golgi membrane"/>
    <property type="evidence" value="ECO:0007669"/>
    <property type="project" value="UniProtKB-SubCell"/>
</dbReference>
<keyword evidence="9 15" id="KW-1133">Transmembrane helix</keyword>
<organism evidence="17 18">
    <name type="scientific">Nothobranchius furzeri</name>
    <name type="common">Turquoise killifish</name>
    <dbReference type="NCBI Taxonomy" id="105023"/>
    <lineage>
        <taxon>Eukaryota</taxon>
        <taxon>Metazoa</taxon>
        <taxon>Chordata</taxon>
        <taxon>Craniata</taxon>
        <taxon>Vertebrata</taxon>
        <taxon>Euteleostomi</taxon>
        <taxon>Actinopterygii</taxon>
        <taxon>Neopterygii</taxon>
        <taxon>Teleostei</taxon>
        <taxon>Neoteleostei</taxon>
        <taxon>Acanthomorphata</taxon>
        <taxon>Ovalentaria</taxon>
        <taxon>Atherinomorphae</taxon>
        <taxon>Cyprinodontiformes</taxon>
        <taxon>Nothobranchiidae</taxon>
        <taxon>Nothobranchius</taxon>
    </lineage>
</organism>